<keyword evidence="2" id="KW-1185">Reference proteome</keyword>
<reference evidence="1 2" key="1">
    <citation type="submission" date="2020-11" db="EMBL/GenBank/DDBJ databases">
        <title>Taxonomic investigation of Rahnella strains.</title>
        <authorList>
            <person name="Lee S.D."/>
        </authorList>
    </citation>
    <scope>NUCLEOTIDE SEQUENCE [LARGE SCALE GENOMIC DNA]</scope>
    <source>
        <strain evidence="1 2">SAP-17</strain>
    </source>
</reference>
<gene>
    <name evidence="1" type="ORF">IV433_12675</name>
</gene>
<dbReference type="PANTHER" id="PTHR12526">
    <property type="entry name" value="GLYCOSYLTRANSFERASE"/>
    <property type="match status" value="1"/>
</dbReference>
<evidence type="ECO:0000313" key="1">
    <source>
        <dbReference type="EMBL" id="MBF7980262.1"/>
    </source>
</evidence>
<evidence type="ECO:0000313" key="2">
    <source>
        <dbReference type="Proteomes" id="UP000636811"/>
    </source>
</evidence>
<dbReference type="Pfam" id="PF13692">
    <property type="entry name" value="Glyco_trans_1_4"/>
    <property type="match status" value="1"/>
</dbReference>
<dbReference type="Proteomes" id="UP000636811">
    <property type="component" value="Unassembled WGS sequence"/>
</dbReference>
<comment type="caution">
    <text evidence="1">The sequence shown here is derived from an EMBL/GenBank/DDBJ whole genome shotgun (WGS) entry which is preliminary data.</text>
</comment>
<dbReference type="RefSeq" id="WP_195814558.1">
    <property type="nucleotide sequence ID" value="NZ_JADOBI010000005.1"/>
</dbReference>
<sequence>MSDFIIFATADWHEPYWTNKQHTAKSFKGLGHRVLYIESVGLRSPNFASKKDVFRIINRIKKGFKTIIFGAKQQENDIWVLSPLLIPAAHRYPTVKKFNAWILKKLIERHVKFAKFRDPIIWTYHPFIMDSIVGLDYHRLVYHCVDDLSSVPGIDKANFLTEEQKLLRLADKVYTTTESLKIRCIEFQNNTEYFSNVVDFEHFSLAFETMEIPEDIKRIPTPRIIYHGVLSDFKVDFQLLYDVASVNKDLSFILLGDEREGQKNEVFENLKKLPNVYALGYRSYSDLPKYLSQMNAAILPTLINEYTNYMFPMKYYEYISAGIPIITTALKFTESVSNGLFIAHDVDEFSKCIHLSLRRGRFSFAEAKAYVGDNTWEARSELMLDRIDKGASD</sequence>
<protein>
    <submittedName>
        <fullName evidence="1">Glycosyltransferase</fullName>
    </submittedName>
</protein>
<organism evidence="1 2">
    <name type="scientific">Rahnella laticis</name>
    <dbReference type="NCBI Taxonomy" id="2787622"/>
    <lineage>
        <taxon>Bacteria</taxon>
        <taxon>Pseudomonadati</taxon>
        <taxon>Pseudomonadota</taxon>
        <taxon>Gammaproteobacteria</taxon>
        <taxon>Enterobacterales</taxon>
        <taxon>Yersiniaceae</taxon>
        <taxon>Rahnella</taxon>
    </lineage>
</organism>
<dbReference type="Gene3D" id="3.40.50.11010">
    <property type="match status" value="1"/>
</dbReference>
<dbReference type="SUPFAM" id="SSF53756">
    <property type="entry name" value="UDP-Glycosyltransferase/glycogen phosphorylase"/>
    <property type="match status" value="1"/>
</dbReference>
<accession>A0ABS0E5G7</accession>
<dbReference type="EMBL" id="JADOBI010000005">
    <property type="protein sequence ID" value="MBF7980262.1"/>
    <property type="molecule type" value="Genomic_DNA"/>
</dbReference>
<dbReference type="Gene3D" id="3.40.50.2000">
    <property type="entry name" value="Glycogen Phosphorylase B"/>
    <property type="match status" value="1"/>
</dbReference>
<proteinExistence type="predicted"/>
<name>A0ABS0E5G7_9GAMM</name>
<dbReference type="PANTHER" id="PTHR12526:SF630">
    <property type="entry name" value="GLYCOSYLTRANSFERASE"/>
    <property type="match status" value="1"/>
</dbReference>